<accession>A0A4Q2L3P6</accession>
<dbReference type="InterPro" id="IPR019292">
    <property type="entry name" value="McrC"/>
</dbReference>
<comment type="caution">
    <text evidence="1">The sequence shown here is derived from an EMBL/GenBank/DDBJ whole genome shotgun (WGS) entry which is preliminary data.</text>
</comment>
<proteinExistence type="predicted"/>
<keyword evidence="2" id="KW-1185">Reference proteome</keyword>
<dbReference type="RefSeq" id="WP_129519416.1">
    <property type="nucleotide sequence ID" value="NZ_SDPN01000003.1"/>
</dbReference>
<dbReference type="EMBL" id="SDPN01000003">
    <property type="protein sequence ID" value="RXZ72794.1"/>
    <property type="molecule type" value="Genomic_DNA"/>
</dbReference>
<dbReference type="Pfam" id="PF10117">
    <property type="entry name" value="McrBC"/>
    <property type="match status" value="1"/>
</dbReference>
<evidence type="ECO:0000313" key="2">
    <source>
        <dbReference type="Proteomes" id="UP000293865"/>
    </source>
</evidence>
<protein>
    <recommendedName>
        <fullName evidence="3">Restriction endonuclease</fullName>
    </recommendedName>
</protein>
<evidence type="ECO:0000313" key="1">
    <source>
        <dbReference type="EMBL" id="RXZ72794.1"/>
    </source>
</evidence>
<sequence length="425" mass="46626">MVDDDFWMALGVTVSKQPGDIGWKVKADALSGIARARTRELDLTVRIMPKLAGADLVFLADYAYGQRSGALRRPDAARVGVDSQHNDPIATLLIWYVQSVNDFATRWLRRSYRSRRVTLDGRVRGRVLIGPYMARSLTSGRANEIPCVVTERTIDTANNRVLKAGLRRVAKLAMTLPVPAARRAVRRAVAGALPRFAEVTDVEIGSGQLRATSTKGPERHYESILATTRDLLEGRFLGQTLGQAQVDSFLWSMPHLFQEAVRGILDASEDFTMDAARRPTAKYYDANGARLRSSTIDPDFILASDDGALVLDAKYKDALGIGGTDTELVESTTGPRLRVSRSDLYQLAAYRQHAAWKGAPVALIYPVAVAPNADLPKPYVVEGLGDPIWLTFIDVGSRAREHVGAFLERIAELRRSPKGSDSPVA</sequence>
<dbReference type="PANTHER" id="PTHR38733">
    <property type="entry name" value="PROTEIN MCRC"/>
    <property type="match status" value="1"/>
</dbReference>
<reference evidence="1 2" key="1">
    <citation type="submission" date="2019-01" db="EMBL/GenBank/DDBJ databases">
        <title>Agromyces.</title>
        <authorList>
            <person name="Li J."/>
        </authorList>
    </citation>
    <scope>NUCLEOTIDE SEQUENCE [LARGE SCALE GENOMIC DNA]</scope>
    <source>
        <strain evidence="1 2">DSM 15934</strain>
    </source>
</reference>
<dbReference type="PANTHER" id="PTHR38733:SF1">
    <property type="entry name" value="TYPE IV METHYL-DIRECTED RESTRICTION ENZYME ECOKMCRBC"/>
    <property type="match status" value="1"/>
</dbReference>
<name>A0A4Q2L3P6_9MICO</name>
<organism evidence="1 2">
    <name type="scientific">Agromyces albus</name>
    <dbReference type="NCBI Taxonomy" id="205332"/>
    <lineage>
        <taxon>Bacteria</taxon>
        <taxon>Bacillati</taxon>
        <taxon>Actinomycetota</taxon>
        <taxon>Actinomycetes</taxon>
        <taxon>Micrococcales</taxon>
        <taxon>Microbacteriaceae</taxon>
        <taxon>Agromyces</taxon>
    </lineage>
</organism>
<gene>
    <name evidence="1" type="ORF">ESP51_03065</name>
</gene>
<dbReference type="AlphaFoldDB" id="A0A4Q2L3P6"/>
<dbReference type="OrthoDB" id="4364983at2"/>
<dbReference type="Proteomes" id="UP000293865">
    <property type="component" value="Unassembled WGS sequence"/>
</dbReference>
<evidence type="ECO:0008006" key="3">
    <source>
        <dbReference type="Google" id="ProtNLM"/>
    </source>
</evidence>